<reference evidence="6" key="1">
    <citation type="submission" date="2014-03" db="EMBL/GenBank/DDBJ databases">
        <authorList>
            <person name="Aksoy S."/>
            <person name="Warren W."/>
            <person name="Wilson R.K."/>
        </authorList>
    </citation>
    <scope>NUCLEOTIDE SEQUENCE [LARGE SCALE GENOMIC DNA]</scope>
    <source>
        <strain evidence="6">IAEA</strain>
    </source>
</reference>
<name>A0A1A9WZZ9_9MUSC</name>
<keyword evidence="6" id="KW-1185">Reference proteome</keyword>
<dbReference type="VEuPathDB" id="VectorBase:GBRI039157"/>
<dbReference type="InterPro" id="IPR002347">
    <property type="entry name" value="SDR_fam"/>
</dbReference>
<evidence type="ECO:0000256" key="1">
    <source>
        <dbReference type="ARBA" id="ARBA00023002"/>
    </source>
</evidence>
<dbReference type="GO" id="GO:0016491">
    <property type="term" value="F:oxidoreductase activity"/>
    <property type="evidence" value="ECO:0007669"/>
    <property type="project" value="UniProtKB-KW"/>
</dbReference>
<dbReference type="EnsemblMetazoa" id="GBRI039157-RA">
    <property type="protein sequence ID" value="GBRI039157-PA"/>
    <property type="gene ID" value="GBRI039157"/>
</dbReference>
<comment type="similarity">
    <text evidence="2">Belongs to the short-chain dehydrogenases/reductases (SDR) family.</text>
</comment>
<dbReference type="InterPro" id="IPR020904">
    <property type="entry name" value="Sc_DH/Rdtase_CS"/>
</dbReference>
<keyword evidence="3" id="KW-0812">Transmembrane</keyword>
<dbReference type="InterPro" id="IPR036291">
    <property type="entry name" value="NAD(P)-bd_dom_sf"/>
</dbReference>
<keyword evidence="3" id="KW-1133">Transmembrane helix</keyword>
<dbReference type="PRINTS" id="PR00080">
    <property type="entry name" value="SDRFAMILY"/>
</dbReference>
<dbReference type="Gene3D" id="3.40.50.720">
    <property type="entry name" value="NAD(P)-binding Rossmann-like Domain"/>
    <property type="match status" value="1"/>
</dbReference>
<accession>A0A1A9WZZ9</accession>
<dbReference type="InterPro" id="IPR053011">
    <property type="entry name" value="SDR_family_member_7"/>
</dbReference>
<dbReference type="Pfam" id="PF00106">
    <property type="entry name" value="adh_short"/>
    <property type="match status" value="1"/>
</dbReference>
<dbReference type="PANTHER" id="PTHR44269">
    <property type="entry name" value="DEHYDROGENASE/REDUCTASE SDR FAMILY MEMBER 7-RELATED"/>
    <property type="match status" value="1"/>
</dbReference>
<evidence type="ECO:0000313" key="5">
    <source>
        <dbReference type="EnsemblMetazoa" id="GBRI039157-PA"/>
    </source>
</evidence>
<dbReference type="SUPFAM" id="SSF51735">
    <property type="entry name" value="NAD(P)-binding Rossmann-fold domains"/>
    <property type="match status" value="1"/>
</dbReference>
<dbReference type="AlphaFoldDB" id="A0A1A9WZZ9"/>
<feature type="transmembrane region" description="Helical" evidence="3">
    <location>
        <begin position="6"/>
        <end position="25"/>
    </location>
</feature>
<dbReference type="Proteomes" id="UP000091820">
    <property type="component" value="Unassembled WGS sequence"/>
</dbReference>
<organism evidence="5 6">
    <name type="scientific">Glossina brevipalpis</name>
    <dbReference type="NCBI Taxonomy" id="37001"/>
    <lineage>
        <taxon>Eukaryota</taxon>
        <taxon>Metazoa</taxon>
        <taxon>Ecdysozoa</taxon>
        <taxon>Arthropoda</taxon>
        <taxon>Hexapoda</taxon>
        <taxon>Insecta</taxon>
        <taxon>Pterygota</taxon>
        <taxon>Neoptera</taxon>
        <taxon>Endopterygota</taxon>
        <taxon>Diptera</taxon>
        <taxon>Brachycera</taxon>
        <taxon>Muscomorpha</taxon>
        <taxon>Hippoboscoidea</taxon>
        <taxon>Glossinidae</taxon>
        <taxon>Glossina</taxon>
    </lineage>
</organism>
<keyword evidence="1" id="KW-0560">Oxidoreductase</keyword>
<evidence type="ECO:0000256" key="3">
    <source>
        <dbReference type="SAM" id="Phobius"/>
    </source>
</evidence>
<evidence type="ECO:0000259" key="4">
    <source>
        <dbReference type="SMART" id="SM00822"/>
    </source>
</evidence>
<feature type="domain" description="Ketoreductase" evidence="4">
    <location>
        <begin position="47"/>
        <end position="237"/>
    </location>
</feature>
<dbReference type="STRING" id="37001.A0A1A9WZZ9"/>
<dbReference type="PROSITE" id="PS00061">
    <property type="entry name" value="ADH_SHORT"/>
    <property type="match status" value="1"/>
</dbReference>
<evidence type="ECO:0000256" key="2">
    <source>
        <dbReference type="RuleBase" id="RU000363"/>
    </source>
</evidence>
<dbReference type="GO" id="GO:0006629">
    <property type="term" value="P:lipid metabolic process"/>
    <property type="evidence" value="ECO:0007669"/>
    <property type="project" value="UniProtKB-ARBA"/>
</dbReference>
<dbReference type="PANTHER" id="PTHR44269:SF1">
    <property type="entry name" value="DEHYDROGENASE_REDUCTASE SDR FAMILY MEMBER 7"/>
    <property type="match status" value="1"/>
</dbReference>
<sequence length="327" mass="36892">MAFLEIFGGALLLYYLVYVLFWIFLDCNFALWFKSLFGASISTMRGQVLWITGASSGIGKALALNLAKHGVKLVLSARRLTLLEEVKEECLLESRGLLSSKDVLILPMDMLKLEEHEQHFKNVLNHFGHLDVLVNNAGRSQRANWEEIHTQVDRDLFELDVFSVLHLSRIVVRYFLEHNGGRGHIAVTSSVAGLAYVPFSASYCAAKHAINAYLGCLAVEQPSINVTIFNPGPVATDFLLEAFTDKPDEKVSKTIENHHRLTPERCGFLFACALANKMEFSWCGRFPVNMLAYISRHARLLNAIRSLLTKKTLQRIREGKAMEKQHE</sequence>
<dbReference type="SMART" id="SM00822">
    <property type="entry name" value="PKS_KR"/>
    <property type="match status" value="1"/>
</dbReference>
<dbReference type="InterPro" id="IPR057326">
    <property type="entry name" value="KR_dom"/>
</dbReference>
<reference evidence="5" key="2">
    <citation type="submission" date="2020-05" db="UniProtKB">
        <authorList>
            <consortium name="EnsemblMetazoa"/>
        </authorList>
    </citation>
    <scope>IDENTIFICATION</scope>
    <source>
        <strain evidence="5">IAEA</strain>
    </source>
</reference>
<keyword evidence="3" id="KW-0472">Membrane</keyword>
<protein>
    <recommendedName>
        <fullName evidence="4">Ketoreductase domain-containing protein</fullName>
    </recommendedName>
</protein>
<evidence type="ECO:0000313" key="6">
    <source>
        <dbReference type="Proteomes" id="UP000091820"/>
    </source>
</evidence>
<dbReference type="PRINTS" id="PR00081">
    <property type="entry name" value="GDHRDH"/>
</dbReference>
<proteinExistence type="inferred from homology"/>